<evidence type="ECO:0000313" key="8">
    <source>
        <dbReference type="EMBL" id="BAU49038.1"/>
    </source>
</evidence>
<dbReference type="GO" id="GO:1990281">
    <property type="term" value="C:efflux pump complex"/>
    <property type="evidence" value="ECO:0007669"/>
    <property type="project" value="TreeGrafter"/>
</dbReference>
<reference evidence="8 9" key="1">
    <citation type="submission" date="2015-08" db="EMBL/GenBank/DDBJ databases">
        <title>Complete genome sequence of Sulfurifustis variabilis.</title>
        <authorList>
            <person name="Miura A."/>
            <person name="Kojima H."/>
            <person name="Fukui M."/>
        </authorList>
    </citation>
    <scope>NUCLEOTIDE SEQUENCE [LARGE SCALE GENOMIC DNA]</scope>
    <source>
        <strain evidence="9">skN76</strain>
    </source>
</reference>
<dbReference type="PANTHER" id="PTHR30026:SF20">
    <property type="entry name" value="OUTER MEMBRANE PROTEIN TOLC"/>
    <property type="match status" value="1"/>
</dbReference>
<accession>A0A1B4V6B3</accession>
<evidence type="ECO:0000256" key="1">
    <source>
        <dbReference type="ARBA" id="ARBA00004442"/>
    </source>
</evidence>
<organism evidence="8 9">
    <name type="scientific">Sulfurifustis variabilis</name>
    <dbReference type="NCBI Taxonomy" id="1675686"/>
    <lineage>
        <taxon>Bacteria</taxon>
        <taxon>Pseudomonadati</taxon>
        <taxon>Pseudomonadota</taxon>
        <taxon>Gammaproteobacteria</taxon>
        <taxon>Acidiferrobacterales</taxon>
        <taxon>Acidiferrobacteraceae</taxon>
        <taxon>Sulfurifustis</taxon>
    </lineage>
</organism>
<keyword evidence="6" id="KW-0472">Membrane</keyword>
<evidence type="ECO:0000256" key="2">
    <source>
        <dbReference type="ARBA" id="ARBA00007613"/>
    </source>
</evidence>
<dbReference type="PANTHER" id="PTHR30026">
    <property type="entry name" value="OUTER MEMBRANE PROTEIN TOLC"/>
    <property type="match status" value="1"/>
</dbReference>
<sequence>MAGLALALGAAAAVAESPSPLPRPLTLEAALAYADAPHPDLALARAGIARARSHVLEAEARTGVQSFADITPEWANPTTQSSGIDDSRARLVLAKPLYDFGRSRAFEQSASAAFDAAEQLYIDARARRRLDIMARFFDVLLADMRYAVLNEDMAQKYVSFDRRRERHALGQVSDVDLLEAENVYREALDLRTDAQKRQAAARLALAIAMGRPDSLPGELAPPALPAEREAPDYRNLLEQARKANPALAARRRSLEAARAALDAERARRRPTLTGEIEAATWERELASRNDARATLNLRIPLYQGAELDAAITRAAAELAAEEARMRADEQALAQAALDLVQAVEALKVRRETARQRLAFRDLYLDRSRALYEMEVRTDLGDALTRLTEAQWLAAAADYELVLTWAKIDALTGRLVPPAREVSR</sequence>
<evidence type="ECO:0000313" key="9">
    <source>
        <dbReference type="Proteomes" id="UP000218899"/>
    </source>
</evidence>
<dbReference type="GO" id="GO:0015562">
    <property type="term" value="F:efflux transmembrane transporter activity"/>
    <property type="evidence" value="ECO:0007669"/>
    <property type="project" value="InterPro"/>
</dbReference>
<dbReference type="Proteomes" id="UP000218899">
    <property type="component" value="Chromosome"/>
</dbReference>
<keyword evidence="3" id="KW-0813">Transport</keyword>
<dbReference type="GO" id="GO:0015288">
    <property type="term" value="F:porin activity"/>
    <property type="evidence" value="ECO:0007669"/>
    <property type="project" value="TreeGrafter"/>
</dbReference>
<protein>
    <submittedName>
        <fullName evidence="8">Transporter</fullName>
    </submittedName>
</protein>
<keyword evidence="9" id="KW-1185">Reference proteome</keyword>
<dbReference type="SUPFAM" id="SSF56954">
    <property type="entry name" value="Outer membrane efflux proteins (OEP)"/>
    <property type="match status" value="1"/>
</dbReference>
<evidence type="ECO:0000256" key="4">
    <source>
        <dbReference type="ARBA" id="ARBA00022452"/>
    </source>
</evidence>
<keyword evidence="5" id="KW-0812">Transmembrane</keyword>
<evidence type="ECO:0000256" key="3">
    <source>
        <dbReference type="ARBA" id="ARBA00022448"/>
    </source>
</evidence>
<dbReference type="GO" id="GO:0009279">
    <property type="term" value="C:cell outer membrane"/>
    <property type="evidence" value="ECO:0007669"/>
    <property type="project" value="UniProtKB-SubCell"/>
</dbReference>
<dbReference type="Gene3D" id="1.20.1600.10">
    <property type="entry name" value="Outer membrane efflux proteins (OEP)"/>
    <property type="match status" value="1"/>
</dbReference>
<evidence type="ECO:0000256" key="6">
    <source>
        <dbReference type="ARBA" id="ARBA00023136"/>
    </source>
</evidence>
<proteinExistence type="inferred from homology"/>
<evidence type="ECO:0000256" key="5">
    <source>
        <dbReference type="ARBA" id="ARBA00022692"/>
    </source>
</evidence>
<comment type="similarity">
    <text evidence="2">Belongs to the outer membrane factor (OMF) (TC 1.B.17) family.</text>
</comment>
<evidence type="ECO:0000256" key="7">
    <source>
        <dbReference type="ARBA" id="ARBA00023237"/>
    </source>
</evidence>
<name>A0A1B4V6B3_9GAMM</name>
<gene>
    <name evidence="8" type="ORF">SVA_2490</name>
</gene>
<dbReference type="AlphaFoldDB" id="A0A1B4V6B3"/>
<dbReference type="KEGG" id="sva:SVA_2490"/>
<dbReference type="InterPro" id="IPR003423">
    <property type="entry name" value="OMP_efflux"/>
</dbReference>
<keyword evidence="4" id="KW-1134">Transmembrane beta strand</keyword>
<dbReference type="InterPro" id="IPR051906">
    <property type="entry name" value="TolC-like"/>
</dbReference>
<dbReference type="EMBL" id="AP014936">
    <property type="protein sequence ID" value="BAU49038.1"/>
    <property type="molecule type" value="Genomic_DNA"/>
</dbReference>
<dbReference type="Pfam" id="PF02321">
    <property type="entry name" value="OEP"/>
    <property type="match status" value="1"/>
</dbReference>
<keyword evidence="7" id="KW-0998">Cell outer membrane</keyword>
<comment type="subcellular location">
    <subcellularLocation>
        <location evidence="1">Cell outer membrane</location>
    </subcellularLocation>
</comment>